<dbReference type="GO" id="GO:0003852">
    <property type="term" value="F:2-isopropylmalate synthase activity"/>
    <property type="evidence" value="ECO:0007669"/>
    <property type="project" value="UniProtKB-EC"/>
</dbReference>
<accession>A0A382T246</accession>
<evidence type="ECO:0000256" key="5">
    <source>
        <dbReference type="ARBA" id="ARBA00023304"/>
    </source>
</evidence>
<name>A0A382T246_9ZZZZ</name>
<reference evidence="7" key="1">
    <citation type="submission" date="2018-05" db="EMBL/GenBank/DDBJ databases">
        <authorList>
            <person name="Lanie J.A."/>
            <person name="Ng W.-L."/>
            <person name="Kazmierczak K.M."/>
            <person name="Andrzejewski T.M."/>
            <person name="Davidsen T.M."/>
            <person name="Wayne K.J."/>
            <person name="Tettelin H."/>
            <person name="Glass J.I."/>
            <person name="Rusch D."/>
            <person name="Podicherti R."/>
            <person name="Tsui H.-C.T."/>
            <person name="Winkler M.E."/>
        </authorList>
    </citation>
    <scope>NUCLEOTIDE SEQUENCE</scope>
</reference>
<organism evidence="7">
    <name type="scientific">marine metagenome</name>
    <dbReference type="NCBI Taxonomy" id="408172"/>
    <lineage>
        <taxon>unclassified sequences</taxon>
        <taxon>metagenomes</taxon>
        <taxon>ecological metagenomes</taxon>
    </lineage>
</organism>
<keyword evidence="4" id="KW-0808">Transferase</keyword>
<dbReference type="InterPro" id="IPR050073">
    <property type="entry name" value="2-IPM_HCS-like"/>
</dbReference>
<gene>
    <name evidence="7" type="ORF">METZ01_LOCUS368401</name>
</gene>
<dbReference type="EC" id="2.3.3.13" evidence="2"/>
<evidence type="ECO:0000313" key="7">
    <source>
        <dbReference type="EMBL" id="SVD15547.1"/>
    </source>
</evidence>
<evidence type="ECO:0000256" key="2">
    <source>
        <dbReference type="ARBA" id="ARBA00012973"/>
    </source>
</evidence>
<evidence type="ECO:0000256" key="3">
    <source>
        <dbReference type="ARBA" id="ARBA00022605"/>
    </source>
</evidence>
<dbReference type="InterPro" id="IPR013785">
    <property type="entry name" value="Aldolase_TIM"/>
</dbReference>
<dbReference type="GO" id="GO:0009098">
    <property type="term" value="P:L-leucine biosynthetic process"/>
    <property type="evidence" value="ECO:0007669"/>
    <property type="project" value="TreeGrafter"/>
</dbReference>
<dbReference type="PROSITE" id="PS50991">
    <property type="entry name" value="PYR_CT"/>
    <property type="match status" value="1"/>
</dbReference>
<keyword evidence="3" id="KW-0028">Amino-acid biosynthesis</keyword>
<dbReference type="InterPro" id="IPR000891">
    <property type="entry name" value="PYR_CT"/>
</dbReference>
<evidence type="ECO:0000256" key="1">
    <source>
        <dbReference type="ARBA" id="ARBA00004689"/>
    </source>
</evidence>
<dbReference type="Pfam" id="PF00682">
    <property type="entry name" value="HMGL-like"/>
    <property type="match status" value="1"/>
</dbReference>
<feature type="non-terminal residue" evidence="7">
    <location>
        <position position="199"/>
    </location>
</feature>
<dbReference type="Gene3D" id="3.20.20.70">
    <property type="entry name" value="Aldolase class I"/>
    <property type="match status" value="1"/>
</dbReference>
<dbReference type="EMBL" id="UINC01132926">
    <property type="protein sequence ID" value="SVD15547.1"/>
    <property type="molecule type" value="Genomic_DNA"/>
</dbReference>
<dbReference type="InterPro" id="IPR002034">
    <property type="entry name" value="AIPM/Hcit_synth_CS"/>
</dbReference>
<feature type="domain" description="Pyruvate carboxyltransferase" evidence="6">
    <location>
        <begin position="3"/>
        <end position="199"/>
    </location>
</feature>
<keyword evidence="5" id="KW-0100">Branched-chain amino acid biosynthesis</keyword>
<dbReference type="PANTHER" id="PTHR10277:SF9">
    <property type="entry name" value="2-ISOPROPYLMALATE SYNTHASE 1, CHLOROPLASTIC-RELATED"/>
    <property type="match status" value="1"/>
</dbReference>
<dbReference type="PROSITE" id="PS00815">
    <property type="entry name" value="AIPM_HOMOCIT_SYNTH_1"/>
    <property type="match status" value="1"/>
</dbReference>
<dbReference type="AlphaFoldDB" id="A0A382T246"/>
<dbReference type="PANTHER" id="PTHR10277">
    <property type="entry name" value="HOMOCITRATE SYNTHASE-RELATED"/>
    <property type="match status" value="1"/>
</dbReference>
<sequence length="199" mass="21876">MKVRIFDTTLRDGEQSPGVALSPENKLNIAKKLDELGVDAIETGFPVISQGEQQAVKMITEANLSAELCGLARTNKKDIDAVVDCGLKYVHTFIATSDIHLEHKLHLSQDEALEKAVESVEYAKSRGLQVEFSAEDATRTDRNFLKKIFTAVTKAGADRIDIPDTVGYSTPQYIAEITKDAIEATKLPISMHCHNDFGL</sequence>
<dbReference type="SUPFAM" id="SSF51569">
    <property type="entry name" value="Aldolase"/>
    <property type="match status" value="1"/>
</dbReference>
<evidence type="ECO:0000256" key="4">
    <source>
        <dbReference type="ARBA" id="ARBA00022679"/>
    </source>
</evidence>
<proteinExistence type="predicted"/>
<comment type="pathway">
    <text evidence="1">Amino-acid biosynthesis; L-leucine biosynthesis; L-leucine from 3-methyl-2-oxobutanoate: step 1/4.</text>
</comment>
<protein>
    <recommendedName>
        <fullName evidence="2">2-isopropylmalate synthase</fullName>
        <ecNumber evidence="2">2.3.3.13</ecNumber>
    </recommendedName>
</protein>
<evidence type="ECO:0000259" key="6">
    <source>
        <dbReference type="PROSITE" id="PS50991"/>
    </source>
</evidence>